<dbReference type="EMBL" id="JAXOVC010000002">
    <property type="protein sequence ID" value="KAK4505367.1"/>
    <property type="molecule type" value="Genomic_DNA"/>
</dbReference>
<accession>A0ABR0EUR5</accession>
<gene>
    <name evidence="1" type="ORF">PRZ48_003330</name>
</gene>
<evidence type="ECO:0000313" key="1">
    <source>
        <dbReference type="EMBL" id="KAK4505367.1"/>
    </source>
</evidence>
<dbReference type="Proteomes" id="UP001305779">
    <property type="component" value="Unassembled WGS sequence"/>
</dbReference>
<name>A0ABR0EUR5_ZASCE</name>
<reference evidence="1 2" key="1">
    <citation type="journal article" date="2023" name="G3 (Bethesda)">
        <title>A chromosome-level genome assembly of Zasmidium syzygii isolated from banana leaves.</title>
        <authorList>
            <person name="van Westerhoven A.C."/>
            <person name="Mehrabi R."/>
            <person name="Talebi R."/>
            <person name="Steentjes M.B.F."/>
            <person name="Corcolon B."/>
            <person name="Chong P.A."/>
            <person name="Kema G.H.J."/>
            <person name="Seidl M.F."/>
        </authorList>
    </citation>
    <scope>NUCLEOTIDE SEQUENCE [LARGE SCALE GENOMIC DNA]</scope>
    <source>
        <strain evidence="1 2">P124</strain>
    </source>
</reference>
<evidence type="ECO:0000313" key="2">
    <source>
        <dbReference type="Proteomes" id="UP001305779"/>
    </source>
</evidence>
<sequence>MGSQMPTKDLPVDWFCRFGSEIIDAYCQMSRTIVVKLKSSSISNYEPFYELKSRDRCPPIKSFCALDFYNSPAICYVLATPYYQEIRAMIGGEMKRTVFPSPWYIWFREAHKQWVQSTEEHVAGDGKDAFAPVYLRQERFSSFWDWVGLGVKSELEPEEAMEAKERDLGTLIAQHRHLCNLAHKRRERPCDFKDERMRDDHIWNQCRAQHPVISPICRAVLLIAMSWMTDERRILIALTGDNAALMGSAPTFDSIPPDEIFRHVGDNVVEVQLKTAVNYLRHLDNEEEKANDVLRSATETRKQKVETMIRENAIKEVTEFNEYCRGKIWLDECDLDCVTGAVWQVLNRHGALD</sequence>
<proteinExistence type="predicted"/>
<keyword evidence="2" id="KW-1185">Reference proteome</keyword>
<protein>
    <submittedName>
        <fullName evidence="1">Uncharacterized protein</fullName>
    </submittedName>
</protein>
<comment type="caution">
    <text evidence="1">The sequence shown here is derived from an EMBL/GenBank/DDBJ whole genome shotgun (WGS) entry which is preliminary data.</text>
</comment>
<organism evidence="1 2">
    <name type="scientific">Zasmidium cellare</name>
    <name type="common">Wine cellar mold</name>
    <name type="synonym">Racodium cellare</name>
    <dbReference type="NCBI Taxonomy" id="395010"/>
    <lineage>
        <taxon>Eukaryota</taxon>
        <taxon>Fungi</taxon>
        <taxon>Dikarya</taxon>
        <taxon>Ascomycota</taxon>
        <taxon>Pezizomycotina</taxon>
        <taxon>Dothideomycetes</taxon>
        <taxon>Dothideomycetidae</taxon>
        <taxon>Mycosphaerellales</taxon>
        <taxon>Mycosphaerellaceae</taxon>
        <taxon>Zasmidium</taxon>
    </lineage>
</organism>